<reference evidence="3 4" key="1">
    <citation type="journal article" date="2004" name="J. Bacteriol.">
        <title>Lactobacillus plantarum bacteriophage LP65: a new member of the SPO1-like genus of the family Myoviridae.</title>
        <authorList>
            <person name="Chibani-Chennoufi S."/>
            <person name="Dillmann M.L."/>
            <person name="Marvin-Guy L."/>
            <person name="Rami-Shojaei S."/>
            <person name="Brussow H."/>
        </authorList>
    </citation>
    <scope>NUCLEOTIDE SEQUENCE</scope>
</reference>
<dbReference type="InterPro" id="IPR008331">
    <property type="entry name" value="Ferritin_DPS_dom"/>
</dbReference>
<proteinExistence type="inferred from homology"/>
<dbReference type="GO" id="GO:0008199">
    <property type="term" value="F:ferric iron binding"/>
    <property type="evidence" value="ECO:0007669"/>
    <property type="project" value="InterPro"/>
</dbReference>
<dbReference type="Gene3D" id="1.20.1260.10">
    <property type="match status" value="1"/>
</dbReference>
<dbReference type="SUPFAM" id="SSF47240">
    <property type="entry name" value="Ferritin-like"/>
    <property type="match status" value="1"/>
</dbReference>
<dbReference type="KEGG" id="vg:3197470"/>
<dbReference type="PANTHER" id="PTHR42932">
    <property type="entry name" value="GENERAL STRESS PROTEIN 20U"/>
    <property type="match status" value="1"/>
</dbReference>
<dbReference type="OrthoDB" id="41316at10239"/>
<organism evidence="3 4">
    <name type="scientific">Lactobacillus phage LP65</name>
    <dbReference type="NCBI Taxonomy" id="2892344"/>
    <lineage>
        <taxon>Viruses</taxon>
        <taxon>Duplodnaviria</taxon>
        <taxon>Heunggongvirae</taxon>
        <taxon>Uroviricota</taxon>
        <taxon>Caudoviricetes</taxon>
        <taxon>Herelleviridae</taxon>
        <taxon>Salchichonvirus</taxon>
        <taxon>Salchichonvirus LP65</taxon>
    </lineage>
</organism>
<name>Q5ULJ4_9CAUD</name>
<dbReference type="GO" id="GO:0016722">
    <property type="term" value="F:oxidoreductase activity, acting on metal ions"/>
    <property type="evidence" value="ECO:0007669"/>
    <property type="project" value="InterPro"/>
</dbReference>
<keyword evidence="4" id="KW-1185">Reference proteome</keyword>
<feature type="domain" description="Ferritin/DPS" evidence="2">
    <location>
        <begin position="37"/>
        <end position="171"/>
    </location>
</feature>
<evidence type="ECO:0000259" key="2">
    <source>
        <dbReference type="Pfam" id="PF00210"/>
    </source>
</evidence>
<dbReference type="PROSITE" id="PS00818">
    <property type="entry name" value="DPS_1"/>
    <property type="match status" value="1"/>
</dbReference>
<dbReference type="Proteomes" id="UP000002117">
    <property type="component" value="Segment"/>
</dbReference>
<dbReference type="InterPro" id="IPR023188">
    <property type="entry name" value="DPS_DNA-bd_CS"/>
</dbReference>
<dbReference type="RefSeq" id="YP_164755.1">
    <property type="nucleotide sequence ID" value="NC_006565.1"/>
</dbReference>
<evidence type="ECO:0000313" key="3">
    <source>
        <dbReference type="EMBL" id="AAV35940.1"/>
    </source>
</evidence>
<dbReference type="InterPro" id="IPR002177">
    <property type="entry name" value="DPS_DNA-bd"/>
</dbReference>
<gene>
    <name evidence="3" type="ORF">orf120</name>
</gene>
<protein>
    <submittedName>
        <fullName evidence="3">Orf120</fullName>
    </submittedName>
</protein>
<accession>Q5ULJ4</accession>
<dbReference type="PANTHER" id="PTHR42932:SF2">
    <property type="entry name" value="DNA PROTECTION DURING STARVATION PROTEIN 1"/>
    <property type="match status" value="1"/>
</dbReference>
<dbReference type="InterPro" id="IPR012347">
    <property type="entry name" value="Ferritin-like"/>
</dbReference>
<dbReference type="Pfam" id="PF00210">
    <property type="entry name" value="Ferritin"/>
    <property type="match status" value="1"/>
</dbReference>
<evidence type="ECO:0000313" key="4">
    <source>
        <dbReference type="Proteomes" id="UP000002117"/>
    </source>
</evidence>
<evidence type="ECO:0000256" key="1">
    <source>
        <dbReference type="ARBA" id="ARBA00009497"/>
    </source>
</evidence>
<dbReference type="InterPro" id="IPR009078">
    <property type="entry name" value="Ferritin-like_SF"/>
</dbReference>
<sequence length="182" mass="20980">MVNKKYIKSNEVFKSLVKSDSSDGYYDDITEYTNALLRTQSNLQLALEALRACHWSMEGKRFISVHPFFDELFDILDNEVDFFAEYLALNNVPPVSNFNHVTANDELSSDEPDGFISVDTGVFRACNILGGLEEQVDETYIYAGTVNDHRIQSHIDNLLESLDHYIYFFRKEFMDMDGEDDD</sequence>
<dbReference type="EMBL" id="AY682195">
    <property type="protein sequence ID" value="AAV35940.1"/>
    <property type="molecule type" value="Genomic_DNA"/>
</dbReference>
<comment type="similarity">
    <text evidence="1">Belongs to the Dps family.</text>
</comment>